<feature type="region of interest" description="Disordered" evidence="2">
    <location>
        <begin position="368"/>
        <end position="420"/>
    </location>
</feature>
<evidence type="ECO:0000313" key="4">
    <source>
        <dbReference type="Proteomes" id="UP000095280"/>
    </source>
</evidence>
<feature type="region of interest" description="Disordered" evidence="2">
    <location>
        <begin position="1"/>
        <end position="24"/>
    </location>
</feature>
<dbReference type="AlphaFoldDB" id="A0A1I8G4E3"/>
<name>A0A1I8G4E3_9PLAT</name>
<proteinExistence type="inferred from homology"/>
<dbReference type="PANTHER" id="PTHR22922:SF19">
    <property type="entry name" value="CAPRIN HOMOLOG"/>
    <property type="match status" value="1"/>
</dbReference>
<reference evidence="5" key="1">
    <citation type="submission" date="2016-11" db="UniProtKB">
        <authorList>
            <consortium name="WormBaseParasite"/>
        </authorList>
    </citation>
    <scope>IDENTIFICATION</scope>
</reference>
<dbReference type="GO" id="GO:0003723">
    <property type="term" value="F:RNA binding"/>
    <property type="evidence" value="ECO:0007669"/>
    <property type="project" value="TreeGrafter"/>
</dbReference>
<dbReference type="PANTHER" id="PTHR22922">
    <property type="entry name" value="GPI-ANCHORED PROTEIN P137"/>
    <property type="match status" value="1"/>
</dbReference>
<evidence type="ECO:0000256" key="1">
    <source>
        <dbReference type="ARBA" id="ARBA00007950"/>
    </source>
</evidence>
<dbReference type="Pfam" id="PF18293">
    <property type="entry name" value="Caprin-1_dimer"/>
    <property type="match status" value="1"/>
</dbReference>
<protein>
    <submittedName>
        <fullName evidence="5">Caprin-1_dimer domain-containing protein</fullName>
    </submittedName>
</protein>
<dbReference type="WBParaSite" id="maker-uti_cns_0000855-snap-gene-1.7-mRNA-1">
    <property type="protein sequence ID" value="maker-uti_cns_0000855-snap-gene-1.7-mRNA-1"/>
    <property type="gene ID" value="maker-uti_cns_0000855-snap-gene-1.7"/>
</dbReference>
<dbReference type="InterPro" id="IPR041637">
    <property type="entry name" value="Caprin-1_dimer"/>
</dbReference>
<feature type="domain" description="Caprin-1 dimerization" evidence="3">
    <location>
        <begin position="99"/>
        <end position="221"/>
    </location>
</feature>
<feature type="region of interest" description="Disordered" evidence="2">
    <location>
        <begin position="247"/>
        <end position="291"/>
    </location>
</feature>
<feature type="compositionally biased region" description="Gly residues" evidence="2">
    <location>
        <begin position="388"/>
        <end position="420"/>
    </location>
</feature>
<dbReference type="Proteomes" id="UP000095280">
    <property type="component" value="Unplaced"/>
</dbReference>
<evidence type="ECO:0000259" key="3">
    <source>
        <dbReference type="Pfam" id="PF18293"/>
    </source>
</evidence>
<sequence length="662" mass="69258">MPSLSGKQDPVKAPPESSDAMKNLHTYVEKKIRNLEKKKKRLDEYQKLKSKGDQLSPQQEEALATMGSVVGNLEFARDVLTQISSSLTEQEKLVKKTEKRQRFEREKREVDMLRSLLSMQSLLEEMGGEQTKELFTGESPVTGLALSKAQLDSIDEVYQAITPRREQEDEAGADASWSARLQACAENCASLLEAKDRPLCQGVSYKEARELLDKLAALPYFTANAVPKVGFDSADSAGIEDGLLQPEEEQQAPVDSAESAPQAEESVIAPPESQQLAAPPPPPPVTDNGHLEHRLPMMLQQPSTVSAVAEAAAAYTQPAAVAPVDSAPAPESLNSLRQMVKGQFEFIQDSELSAHGGSAPPVASVEFSAASNEQGGSGAWADDLPDSPGGGGGGRGGPGGGGGYRGGGGRDGGGGGYRGSGGGGNRGYRGGGGGEFRGGGGGGGGGFNDYRGSRGGGGGSGFGGGYGGGNRGGGGGRGGGAGSIGRSSSSVACIGATAVTVYLPGALLLLLLELDSCWSAAATPAALACRQGLLVLQALQPRARPDSKPMKASKDRAMTKARFSPDIVIMMETRLFGVKATSSMVFLSEMDFLVTIGLKSPAPSQQRLSALLPLPSRWSQLSSSATRQFRMSFKPRLLNTLRICLVQASCQEIHDDFCSLHR</sequence>
<organism evidence="4 5">
    <name type="scientific">Macrostomum lignano</name>
    <dbReference type="NCBI Taxonomy" id="282301"/>
    <lineage>
        <taxon>Eukaryota</taxon>
        <taxon>Metazoa</taxon>
        <taxon>Spiralia</taxon>
        <taxon>Lophotrochozoa</taxon>
        <taxon>Platyhelminthes</taxon>
        <taxon>Rhabditophora</taxon>
        <taxon>Macrostomorpha</taxon>
        <taxon>Macrostomida</taxon>
        <taxon>Macrostomidae</taxon>
        <taxon>Macrostomum</taxon>
    </lineage>
</organism>
<comment type="similarity">
    <text evidence="1">Belongs to the caprin family.</text>
</comment>
<dbReference type="GO" id="GO:0005737">
    <property type="term" value="C:cytoplasm"/>
    <property type="evidence" value="ECO:0007669"/>
    <property type="project" value="TreeGrafter"/>
</dbReference>
<accession>A0A1I8G4E3</accession>
<dbReference type="InterPro" id="IPR028816">
    <property type="entry name" value="Caprin"/>
</dbReference>
<evidence type="ECO:0000313" key="5">
    <source>
        <dbReference type="WBParaSite" id="maker-uti_cns_0000855-snap-gene-1.7-mRNA-1"/>
    </source>
</evidence>
<keyword evidence="4" id="KW-1185">Reference proteome</keyword>
<evidence type="ECO:0000256" key="2">
    <source>
        <dbReference type="SAM" id="MobiDB-lite"/>
    </source>
</evidence>